<gene>
    <name evidence="1" type="ORF">ACFFPI_08320</name>
</gene>
<keyword evidence="2" id="KW-1185">Reference proteome</keyword>
<dbReference type="RefSeq" id="WP_345043673.1">
    <property type="nucleotide sequence ID" value="NZ_BAABED010000001.1"/>
</dbReference>
<proteinExistence type="predicted"/>
<reference evidence="1 2" key="1">
    <citation type="submission" date="2024-09" db="EMBL/GenBank/DDBJ databases">
        <authorList>
            <person name="Sun Q."/>
            <person name="Mori K."/>
        </authorList>
    </citation>
    <scope>NUCLEOTIDE SEQUENCE [LARGE SCALE GENOMIC DNA]</scope>
    <source>
        <strain evidence="1 2">JCM 13519</strain>
    </source>
</reference>
<evidence type="ECO:0000313" key="1">
    <source>
        <dbReference type="EMBL" id="MFB9714163.1"/>
    </source>
</evidence>
<name>A0ABV5UNT4_9MICC</name>
<evidence type="ECO:0000313" key="2">
    <source>
        <dbReference type="Proteomes" id="UP001589536"/>
    </source>
</evidence>
<sequence length="132" mass="14655">MSTITASRPAPATTSTILWAVSDGAFENHFLTSTPEAAVWLTDEAMRQFRRGQESSVAIHLHDPFLGVLWDASTDVRDVFRATGWPRLDETTLHLRSDVIALVRDILITDDTPHDAPFPGISDPHTYALVCR</sequence>
<organism evidence="1 2">
    <name type="scientific">Arthrobacter methylotrophus</name>
    <dbReference type="NCBI Taxonomy" id="121291"/>
    <lineage>
        <taxon>Bacteria</taxon>
        <taxon>Bacillati</taxon>
        <taxon>Actinomycetota</taxon>
        <taxon>Actinomycetes</taxon>
        <taxon>Micrococcales</taxon>
        <taxon>Micrococcaceae</taxon>
        <taxon>Arthrobacter</taxon>
    </lineage>
</organism>
<comment type="caution">
    <text evidence="1">The sequence shown here is derived from an EMBL/GenBank/DDBJ whole genome shotgun (WGS) entry which is preliminary data.</text>
</comment>
<accession>A0ABV5UNT4</accession>
<dbReference type="EMBL" id="JBHMBH010000019">
    <property type="protein sequence ID" value="MFB9714163.1"/>
    <property type="molecule type" value="Genomic_DNA"/>
</dbReference>
<dbReference type="Proteomes" id="UP001589536">
    <property type="component" value="Unassembled WGS sequence"/>
</dbReference>
<protein>
    <submittedName>
        <fullName evidence="1">Uncharacterized protein</fullName>
    </submittedName>
</protein>